<dbReference type="Gene3D" id="3.30.560.10">
    <property type="entry name" value="Glucose Oxidase, domain 3"/>
    <property type="match status" value="1"/>
</dbReference>
<reference evidence="7" key="1">
    <citation type="submission" date="2010-06" db="EMBL/GenBank/DDBJ databases">
        <authorList>
            <person name="Jiang H."/>
            <person name="Abraham K."/>
            <person name="Ali S."/>
            <person name="Alsbrooks S.L."/>
            <person name="Anim B.N."/>
            <person name="Anosike U.S."/>
            <person name="Attaway T."/>
            <person name="Bandaranaike D.P."/>
            <person name="Battles P.K."/>
            <person name="Bell S.N."/>
            <person name="Bell A.V."/>
            <person name="Beltran B."/>
            <person name="Bickham C."/>
            <person name="Bustamante Y."/>
            <person name="Caleb T."/>
            <person name="Canada A."/>
            <person name="Cardenas V."/>
            <person name="Carter K."/>
            <person name="Chacko J."/>
            <person name="Chandrabose M.N."/>
            <person name="Chavez D."/>
            <person name="Chavez A."/>
            <person name="Chen L."/>
            <person name="Chu H.-S."/>
            <person name="Claassen K.J."/>
            <person name="Cockrell R."/>
            <person name="Collins M."/>
            <person name="Cooper J.A."/>
            <person name="Cree A."/>
            <person name="Curry S.M."/>
            <person name="Da Y."/>
            <person name="Dao M.D."/>
            <person name="Das B."/>
            <person name="Davila M.-L."/>
            <person name="Davy-Carroll L."/>
            <person name="Denson S."/>
            <person name="Dinh H."/>
            <person name="Ebong V.E."/>
            <person name="Edwards J.R."/>
            <person name="Egan A."/>
            <person name="El-Daye J."/>
            <person name="Escobedo L."/>
            <person name="Fernandez S."/>
            <person name="Fernando P.R."/>
            <person name="Flagg N."/>
            <person name="Forbes L.D."/>
            <person name="Fowler R.G."/>
            <person name="Fu Q."/>
            <person name="Gabisi R.A."/>
            <person name="Ganer J."/>
            <person name="Garbino Pronczuk A."/>
            <person name="Garcia R.M."/>
            <person name="Garner T."/>
            <person name="Garrett T.E."/>
            <person name="Gonzalez D.A."/>
            <person name="Hamid H."/>
            <person name="Hawkins E.S."/>
            <person name="Hirani K."/>
            <person name="Hogues M.E."/>
            <person name="Hollins B."/>
            <person name="Hsiao C.-H."/>
            <person name="Jabil R."/>
            <person name="James M.L."/>
            <person name="Jhangiani S.N."/>
            <person name="Johnson B."/>
            <person name="Johnson Q."/>
            <person name="Joshi V."/>
            <person name="Kalu J.B."/>
            <person name="Kam C."/>
            <person name="Kashfia A."/>
            <person name="Keebler J."/>
            <person name="Kisamo H."/>
            <person name="Kovar C.L."/>
            <person name="Lago L.A."/>
            <person name="Lai C.-Y."/>
            <person name="Laidlaw J."/>
            <person name="Lara F."/>
            <person name="Le T.-K."/>
            <person name="Lee S.L."/>
            <person name="Legall F.H."/>
            <person name="Lemon S.J."/>
            <person name="Lewis L.R."/>
            <person name="Li B."/>
            <person name="Liu Y."/>
            <person name="Liu Y.-S."/>
            <person name="Lopez J."/>
            <person name="Lozado R.J."/>
            <person name="Lu J."/>
            <person name="Madu R.C."/>
            <person name="Maheshwari M."/>
            <person name="Maheshwari R."/>
            <person name="Malloy K."/>
            <person name="Martinez E."/>
            <person name="Mathew T."/>
            <person name="Mercado I.C."/>
            <person name="Mercado C."/>
            <person name="Meyer B."/>
            <person name="Montgomery K."/>
            <person name="Morgan M.B."/>
            <person name="Munidasa M."/>
            <person name="Nazareth L.V."/>
            <person name="Nelson J."/>
            <person name="Ng B.M."/>
            <person name="Nguyen N.B."/>
            <person name="Nguyen P.Q."/>
            <person name="Nguyen T."/>
            <person name="Obregon M."/>
            <person name="Okwuonu G.O."/>
            <person name="Onwere C.G."/>
            <person name="Orozco G."/>
            <person name="Parra A."/>
            <person name="Patel S."/>
            <person name="Patil S."/>
            <person name="Perez A."/>
            <person name="Perez Y."/>
            <person name="Pham C."/>
            <person name="Primus E.L."/>
            <person name="Pu L.-L."/>
            <person name="Puazo M."/>
            <person name="Qin X."/>
            <person name="Quiroz J.B."/>
            <person name="Reese J."/>
            <person name="Richards S."/>
            <person name="Rives C.M."/>
            <person name="Robberts R."/>
            <person name="Ruiz S.J."/>
            <person name="Ruiz M.J."/>
            <person name="Santibanez J."/>
            <person name="Schneider B.W."/>
            <person name="Sisson I."/>
            <person name="Smith M."/>
            <person name="Sodergren E."/>
            <person name="Song X.-Z."/>
            <person name="Song B.B."/>
            <person name="Summersgill H."/>
            <person name="Thelus R."/>
            <person name="Thornton R.D."/>
            <person name="Trejos Z.Y."/>
            <person name="Usmani K."/>
            <person name="Vattathil S."/>
            <person name="Villasana D."/>
            <person name="Walker D.L."/>
            <person name="Wang S."/>
            <person name="Wang K."/>
            <person name="White C.S."/>
            <person name="Williams A.C."/>
            <person name="Williamson J."/>
            <person name="Wilson K."/>
            <person name="Woghiren I.O."/>
            <person name="Woodworth J.R."/>
            <person name="Worley K.C."/>
            <person name="Wright R.A."/>
            <person name="Wu W."/>
            <person name="Young L."/>
            <person name="Zhang L."/>
            <person name="Zhang J."/>
            <person name="Zhu Y."/>
            <person name="Muzny D.M."/>
            <person name="Weinstock G."/>
            <person name="Gibbs R.A."/>
        </authorList>
    </citation>
    <scope>NUCLEOTIDE SEQUENCE [LARGE SCALE GENOMIC DNA]</scope>
    <source>
        <strain evidence="7">LSR1</strain>
    </source>
</reference>
<dbReference type="GO" id="GO:0050660">
    <property type="term" value="F:flavin adenine dinucleotide binding"/>
    <property type="evidence" value="ECO:0007669"/>
    <property type="project" value="InterPro"/>
</dbReference>
<evidence type="ECO:0000313" key="6">
    <source>
        <dbReference type="EnsemblMetazoa" id="XP_001942751.1"/>
    </source>
</evidence>
<evidence type="ECO:0000256" key="2">
    <source>
        <dbReference type="PIRSR" id="PIRSR000137-1"/>
    </source>
</evidence>
<feature type="domain" description="Glucose-methanol-choline oxidoreductase N-terminal" evidence="5">
    <location>
        <begin position="317"/>
        <end position="331"/>
    </location>
</feature>
<keyword evidence="3" id="KW-0285">Flavoprotein</keyword>
<dbReference type="GO" id="GO:0016614">
    <property type="term" value="F:oxidoreductase activity, acting on CH-OH group of donors"/>
    <property type="evidence" value="ECO:0007669"/>
    <property type="project" value="InterPro"/>
</dbReference>
<dbReference type="Proteomes" id="UP000007819">
    <property type="component" value="Chromosome A2"/>
</dbReference>
<keyword evidence="4" id="KW-0732">Signal</keyword>
<keyword evidence="7" id="KW-1185">Reference proteome</keyword>
<dbReference type="SUPFAM" id="SSF54373">
    <property type="entry name" value="FAD-linked reductases, C-terminal domain"/>
    <property type="match status" value="1"/>
</dbReference>
<dbReference type="InterPro" id="IPR012132">
    <property type="entry name" value="GMC_OxRdtase"/>
</dbReference>
<feature type="binding site" evidence="3">
    <location>
        <position position="280"/>
    </location>
    <ligand>
        <name>FAD</name>
        <dbReference type="ChEBI" id="CHEBI:57692"/>
    </ligand>
</feature>
<accession>A0A8R1ZZL3</accession>
<dbReference type="Pfam" id="PF05199">
    <property type="entry name" value="GMC_oxred_C"/>
    <property type="match status" value="1"/>
</dbReference>
<dbReference type="InterPro" id="IPR000172">
    <property type="entry name" value="GMC_OxRdtase_N"/>
</dbReference>
<dbReference type="KEGG" id="api:100165962"/>
<dbReference type="SUPFAM" id="SSF51905">
    <property type="entry name" value="FAD/NAD(P)-binding domain"/>
    <property type="match status" value="1"/>
</dbReference>
<comment type="cofactor">
    <cofactor evidence="3">
        <name>FAD</name>
        <dbReference type="ChEBI" id="CHEBI:57692"/>
    </cofactor>
</comment>
<dbReference type="RefSeq" id="XP_001942751.1">
    <property type="nucleotide sequence ID" value="XM_001942716.4"/>
</dbReference>
<dbReference type="Pfam" id="PF00732">
    <property type="entry name" value="GMC_oxred_N"/>
    <property type="match status" value="1"/>
</dbReference>
<proteinExistence type="inferred from homology"/>
<dbReference type="GeneID" id="100165962"/>
<dbReference type="OMA" id="NVAGLWH"/>
<dbReference type="InterPro" id="IPR036188">
    <property type="entry name" value="FAD/NAD-bd_sf"/>
</dbReference>
<dbReference type="PIRSF" id="PIRSF000137">
    <property type="entry name" value="Alcohol_oxidase"/>
    <property type="match status" value="1"/>
</dbReference>
<organism evidence="6 7">
    <name type="scientific">Acyrthosiphon pisum</name>
    <name type="common">Pea aphid</name>
    <dbReference type="NCBI Taxonomy" id="7029"/>
    <lineage>
        <taxon>Eukaryota</taxon>
        <taxon>Metazoa</taxon>
        <taxon>Ecdysozoa</taxon>
        <taxon>Arthropoda</taxon>
        <taxon>Hexapoda</taxon>
        <taxon>Insecta</taxon>
        <taxon>Pterygota</taxon>
        <taxon>Neoptera</taxon>
        <taxon>Paraneoptera</taxon>
        <taxon>Hemiptera</taxon>
        <taxon>Sternorrhyncha</taxon>
        <taxon>Aphidomorpha</taxon>
        <taxon>Aphidoidea</taxon>
        <taxon>Aphididae</taxon>
        <taxon>Macrosiphini</taxon>
        <taxon>Acyrthosiphon</taxon>
    </lineage>
</organism>
<feature type="chain" id="PRO_5035742002" description="Glucose-methanol-choline oxidoreductase N-terminal domain-containing protein" evidence="4">
    <location>
        <begin position="23"/>
        <end position="625"/>
    </location>
</feature>
<dbReference type="PANTHER" id="PTHR11552:SF158">
    <property type="entry name" value="GH23626P-RELATED"/>
    <property type="match status" value="1"/>
</dbReference>
<name>A0A8R1ZZL3_ACYPI</name>
<evidence type="ECO:0000256" key="3">
    <source>
        <dbReference type="PIRSR" id="PIRSR000137-2"/>
    </source>
</evidence>
<dbReference type="PROSITE" id="PS00624">
    <property type="entry name" value="GMC_OXRED_2"/>
    <property type="match status" value="1"/>
</dbReference>
<evidence type="ECO:0000256" key="1">
    <source>
        <dbReference type="ARBA" id="ARBA00010790"/>
    </source>
</evidence>
<evidence type="ECO:0000259" key="5">
    <source>
        <dbReference type="PROSITE" id="PS00624"/>
    </source>
</evidence>
<feature type="signal peptide" evidence="4">
    <location>
        <begin position="1"/>
        <end position="22"/>
    </location>
</feature>
<evidence type="ECO:0000313" key="7">
    <source>
        <dbReference type="Proteomes" id="UP000007819"/>
    </source>
</evidence>
<evidence type="ECO:0000256" key="4">
    <source>
        <dbReference type="SAM" id="SignalP"/>
    </source>
</evidence>
<keyword evidence="3" id="KW-0274">FAD</keyword>
<feature type="active site" description="Proton donor" evidence="2">
    <location>
        <position position="557"/>
    </location>
</feature>
<dbReference type="AlphaFoldDB" id="A0A8R1ZZL3"/>
<feature type="binding site" evidence="3">
    <location>
        <position position="144"/>
    </location>
    <ligand>
        <name>FAD</name>
        <dbReference type="ChEBI" id="CHEBI:57692"/>
    </ligand>
</feature>
<dbReference type="Gene3D" id="3.50.50.60">
    <property type="entry name" value="FAD/NAD(P)-binding domain"/>
    <property type="match status" value="1"/>
</dbReference>
<dbReference type="EnsemblMetazoa" id="XM_001942716.5">
    <property type="protein sequence ID" value="XP_001942751.1"/>
    <property type="gene ID" value="LOC100165962"/>
</dbReference>
<sequence length="625" mass="70289">MFSKSFKLILLCLTIIFNGCATLTTSNKLEYPPLFESTLGYLGETLEWESKEPKDMVNIFSEYDFIIVGAGSAGSVVASRLSEIKKWKVLLIEAGTNAIHFMDVPITAQLLQASEYNWKYRTIPMNSSCLSFENQRCKFPRGKVMGGSSMLNYMIYTRGNKRDYDNWEKMGNTGWNNDNVLKYFIKSENANLSTTEVNYHGYNGLLSVTDVPYRTPIADAFVDAGSQIGLPVVDLNGEKQIGINYIQATMKNGRRFSTNTAFLFPARMRSNLHVKKHSTVTRIIIEKGTKKAIGVEFVSNHKKYRVYVRKEVIISGGSINSPQLLMLSGIGPKEHLKDLKIPLIKNLPVGENLMDHVALGGLSVLINDTISLKTERLLKNPFNMHEYTQNNNGPYTIPGAAEALAFFDLDRPRFVDGHPNLELLLISGLFSDNQYTHKLFGLKSEIYNKVYRKTENMDGFTVFPMIMRPKSKGRLWLKDANPSHYPLIDPNYFSDETDLDVAVAGVRIFQQMLKTDAMRKLNATLFDTPLPDCVQHKFDSDAYWKCSARQISFTIYHLSGTCKMGPVGDPTAVVDPRLRVHGINGLRVIDASVMPEIPAAHINAPTIMIGEKGADMIKEDWGIRI</sequence>
<dbReference type="OrthoDB" id="269227at2759"/>
<dbReference type="PANTHER" id="PTHR11552">
    <property type="entry name" value="GLUCOSE-METHANOL-CHOLINE GMC OXIDOREDUCTASE"/>
    <property type="match status" value="1"/>
</dbReference>
<reference evidence="6" key="2">
    <citation type="submission" date="2022-06" db="UniProtKB">
        <authorList>
            <consortium name="EnsemblMetazoa"/>
        </authorList>
    </citation>
    <scope>IDENTIFICATION</scope>
</reference>
<comment type="similarity">
    <text evidence="1">Belongs to the GMC oxidoreductase family.</text>
</comment>
<dbReference type="InterPro" id="IPR007867">
    <property type="entry name" value="GMC_OxRtase_C"/>
</dbReference>
<protein>
    <recommendedName>
        <fullName evidence="5">Glucose-methanol-choline oxidoreductase N-terminal domain-containing protein</fullName>
    </recommendedName>
</protein>
<feature type="active site" description="Proton acceptor" evidence="2">
    <location>
        <position position="601"/>
    </location>
</feature>